<protein>
    <submittedName>
        <fullName evidence="3">Putative polynucleotide kinase</fullName>
    </submittedName>
</protein>
<dbReference type="GO" id="GO:0016301">
    <property type="term" value="F:kinase activity"/>
    <property type="evidence" value="ECO:0007669"/>
    <property type="project" value="UniProtKB-KW"/>
</dbReference>
<dbReference type="InterPro" id="IPR036412">
    <property type="entry name" value="HAD-like_sf"/>
</dbReference>
<comment type="caution">
    <text evidence="3">The sequence shown here is derived from an EMBL/GenBank/DDBJ whole genome shotgun (WGS) entry which is preliminary data.</text>
</comment>
<dbReference type="InterPro" id="IPR023214">
    <property type="entry name" value="HAD_sf"/>
</dbReference>
<dbReference type="InterPro" id="IPR056782">
    <property type="entry name" value="HAD_PNKP"/>
</dbReference>
<dbReference type="Proteomes" id="UP000029462">
    <property type="component" value="Unassembled WGS sequence"/>
</dbReference>
<reference evidence="3 4" key="1">
    <citation type="submission" date="2014-09" db="EMBL/GenBank/DDBJ databases">
        <title>Whole genome shotgun sequence of Escherichia vulneris NBRC 102420.</title>
        <authorList>
            <person name="Yoshida Y."/>
            <person name="Hosoyama A."/>
            <person name="Tsuchikane K."/>
            <person name="Ohji S."/>
            <person name="Ichikawa N."/>
            <person name="Kimura A."/>
            <person name="Yamazoe A."/>
            <person name="Ezaki T."/>
            <person name="Fujita N."/>
        </authorList>
    </citation>
    <scope>NUCLEOTIDE SEQUENCE [LARGE SCALE GENOMIC DNA]</scope>
    <source>
        <strain evidence="3 4">NBRC 102420</strain>
    </source>
</reference>
<evidence type="ECO:0000313" key="3">
    <source>
        <dbReference type="EMBL" id="GAL60451.1"/>
    </source>
</evidence>
<keyword evidence="1" id="KW-0479">Metal-binding</keyword>
<dbReference type="GO" id="GO:0046872">
    <property type="term" value="F:metal ion binding"/>
    <property type="evidence" value="ECO:0007669"/>
    <property type="project" value="UniProtKB-KW"/>
</dbReference>
<evidence type="ECO:0000256" key="1">
    <source>
        <dbReference type="ARBA" id="ARBA00022723"/>
    </source>
</evidence>
<gene>
    <name evidence="3" type="ORF">EV102420_39_00200</name>
</gene>
<dbReference type="AlphaFoldDB" id="A0A090V6M4"/>
<dbReference type="eggNOG" id="COG0546">
    <property type="taxonomic scope" value="Bacteria"/>
</dbReference>
<evidence type="ECO:0000313" key="4">
    <source>
        <dbReference type="Proteomes" id="UP000029462"/>
    </source>
</evidence>
<feature type="domain" description="Polynucleotide kinase PNKP phosphatase" evidence="2">
    <location>
        <begin position="5"/>
        <end position="151"/>
    </location>
</feature>
<sequence length="151" mass="17070">MLTEQCVIVDIDGTLAEFDAEAVREWVLGPEKQWQPFFAHMAEALPSVAISRLVGLLSAQQQKIVICSGRPASFQRHTQEWLERHCIPFDALYLRPDGEDTLPDEVVKKTLLEQIKADGYAPWLVIDDRQAVVDFWRAEGLTCLQCAPGDF</sequence>
<dbReference type="RefSeq" id="WP_042395943.1">
    <property type="nucleotide sequence ID" value="NZ_BBMZ01000039.1"/>
</dbReference>
<dbReference type="Gene3D" id="3.40.50.1000">
    <property type="entry name" value="HAD superfamily/HAD-like"/>
    <property type="match status" value="1"/>
</dbReference>
<evidence type="ECO:0000259" key="2">
    <source>
        <dbReference type="Pfam" id="PF25109"/>
    </source>
</evidence>
<accession>A0A090V6M4</accession>
<dbReference type="EMBL" id="BBMZ01000039">
    <property type="protein sequence ID" value="GAL60451.1"/>
    <property type="molecule type" value="Genomic_DNA"/>
</dbReference>
<keyword evidence="3" id="KW-0418">Kinase</keyword>
<dbReference type="SUPFAM" id="SSF56784">
    <property type="entry name" value="HAD-like"/>
    <property type="match status" value="1"/>
</dbReference>
<name>A0A090V6M4_PSEVU</name>
<organism evidence="3 4">
    <name type="scientific">Pseudescherichia vulneris NBRC 102420</name>
    <dbReference type="NCBI Taxonomy" id="1115515"/>
    <lineage>
        <taxon>Bacteria</taxon>
        <taxon>Pseudomonadati</taxon>
        <taxon>Pseudomonadota</taxon>
        <taxon>Gammaproteobacteria</taxon>
        <taxon>Enterobacterales</taxon>
        <taxon>Enterobacteriaceae</taxon>
        <taxon>Pseudescherichia</taxon>
    </lineage>
</organism>
<dbReference type="OrthoDB" id="7592866at2"/>
<keyword evidence="4" id="KW-1185">Reference proteome</keyword>
<dbReference type="Pfam" id="PF25109">
    <property type="entry name" value="HAD_PNKP"/>
    <property type="match status" value="1"/>
</dbReference>
<keyword evidence="3" id="KW-0808">Transferase</keyword>
<dbReference type="STRING" id="1115515.EV102420_39_00200"/>
<proteinExistence type="predicted"/>